<evidence type="ECO:0000256" key="4">
    <source>
        <dbReference type="ARBA" id="ARBA00004569"/>
    </source>
</evidence>
<dbReference type="EMBL" id="JALJOR010000007">
    <property type="protein sequence ID" value="KAK9814103.1"/>
    <property type="molecule type" value="Genomic_DNA"/>
</dbReference>
<dbReference type="AlphaFoldDB" id="A0AAW1Q0W7"/>
<name>A0AAW1Q0W7_9CHLO</name>
<evidence type="ECO:0000256" key="2">
    <source>
        <dbReference type="ARBA" id="ARBA00004123"/>
    </source>
</evidence>
<dbReference type="InterPro" id="IPR038849">
    <property type="entry name" value="ARL2BP"/>
</dbReference>
<keyword evidence="15" id="KW-1185">Reference proteome</keyword>
<evidence type="ECO:0000256" key="5">
    <source>
        <dbReference type="ARBA" id="ARBA00009880"/>
    </source>
</evidence>
<accession>A0AAW1Q0W7</accession>
<protein>
    <recommendedName>
        <fullName evidence="6">ADP-ribosylation factor-like protein 2-binding protein</fullName>
    </recommendedName>
</protein>
<dbReference type="PANTHER" id="PTHR15487:SF4">
    <property type="entry name" value="ADP-RIBOSYLATION FACTOR-LIKE PROTEIN 2-BINDING PROTEIN"/>
    <property type="match status" value="1"/>
</dbReference>
<dbReference type="PANTHER" id="PTHR15487">
    <property type="entry name" value="ADP-RIBOSYLATION FACTOR-LIKE PROTEIN 2-BINDING PROTEIN"/>
    <property type="match status" value="1"/>
</dbReference>
<dbReference type="Gene3D" id="1.20.1520.10">
    <property type="entry name" value="ADP-ribosylation factor-like 2-binding protein, domain"/>
    <property type="match status" value="1"/>
</dbReference>
<evidence type="ECO:0000256" key="8">
    <source>
        <dbReference type="ARBA" id="ARBA00023069"/>
    </source>
</evidence>
<evidence type="ECO:0000313" key="15">
    <source>
        <dbReference type="Proteomes" id="UP001489004"/>
    </source>
</evidence>
<evidence type="ECO:0000256" key="10">
    <source>
        <dbReference type="ARBA" id="ARBA00023212"/>
    </source>
</evidence>
<feature type="domain" description="BART" evidence="13">
    <location>
        <begin position="102"/>
        <end position="213"/>
    </location>
</feature>
<dbReference type="GO" id="GO:0005758">
    <property type="term" value="C:mitochondrial intermembrane space"/>
    <property type="evidence" value="ECO:0007669"/>
    <property type="project" value="UniProtKB-SubCell"/>
</dbReference>
<keyword evidence="10" id="KW-0206">Cytoskeleton</keyword>
<evidence type="ECO:0000259" key="13">
    <source>
        <dbReference type="Pfam" id="PF11527"/>
    </source>
</evidence>
<dbReference type="InterPro" id="IPR042541">
    <property type="entry name" value="BART_sf"/>
</dbReference>
<evidence type="ECO:0000313" key="14">
    <source>
        <dbReference type="EMBL" id="KAK9814103.1"/>
    </source>
</evidence>
<keyword evidence="7" id="KW-0963">Cytoplasm</keyword>
<dbReference type="GO" id="GO:0005634">
    <property type="term" value="C:nucleus"/>
    <property type="evidence" value="ECO:0007669"/>
    <property type="project" value="UniProtKB-SubCell"/>
</dbReference>
<evidence type="ECO:0000256" key="6">
    <source>
        <dbReference type="ARBA" id="ARBA00014849"/>
    </source>
</evidence>
<keyword evidence="9" id="KW-0496">Mitochondrion</keyword>
<keyword evidence="12" id="KW-0966">Cell projection</keyword>
<comment type="similarity">
    <text evidence="5">Belongs to the ARL2BP family.</text>
</comment>
<evidence type="ECO:0000256" key="9">
    <source>
        <dbReference type="ARBA" id="ARBA00023128"/>
    </source>
</evidence>
<comment type="subcellular location">
    <subcellularLocation>
        <location evidence="1">Cytoplasm</location>
        <location evidence="1">Cytoskeleton</location>
        <location evidence="1">Cilium basal body</location>
    </subcellularLocation>
    <subcellularLocation>
        <location evidence="3">Cytoplasm</location>
        <location evidence="3">Cytoskeleton</location>
        <location evidence="3">Microtubule organizing center</location>
        <location evidence="3">Centrosome</location>
    </subcellularLocation>
    <subcellularLocation>
        <location evidence="4">Mitochondrion intermembrane space</location>
    </subcellularLocation>
    <subcellularLocation>
        <location evidence="2">Nucleus</location>
    </subcellularLocation>
</comment>
<evidence type="ECO:0000256" key="7">
    <source>
        <dbReference type="ARBA" id="ARBA00022490"/>
    </source>
</evidence>
<keyword evidence="8" id="KW-0969">Cilium</keyword>
<keyword evidence="11" id="KW-0539">Nucleus</keyword>
<gene>
    <name evidence="14" type="ORF">WJX72_000732</name>
</gene>
<evidence type="ECO:0000256" key="3">
    <source>
        <dbReference type="ARBA" id="ARBA00004300"/>
    </source>
</evidence>
<evidence type="ECO:0000256" key="1">
    <source>
        <dbReference type="ARBA" id="ARBA00004120"/>
    </source>
</evidence>
<comment type="caution">
    <text evidence="14">The sequence shown here is derived from an EMBL/GenBank/DDBJ whole genome shotgun (WGS) entry which is preliminary data.</text>
</comment>
<dbReference type="GO" id="GO:0051457">
    <property type="term" value="P:maintenance of protein location in nucleus"/>
    <property type="evidence" value="ECO:0007669"/>
    <property type="project" value="TreeGrafter"/>
</dbReference>
<dbReference type="InterPro" id="IPR023379">
    <property type="entry name" value="BART_dom"/>
</dbReference>
<reference evidence="14 15" key="1">
    <citation type="journal article" date="2024" name="Nat. Commun.">
        <title>Phylogenomics reveals the evolutionary origins of lichenization in chlorophyte algae.</title>
        <authorList>
            <person name="Puginier C."/>
            <person name="Libourel C."/>
            <person name="Otte J."/>
            <person name="Skaloud P."/>
            <person name="Haon M."/>
            <person name="Grisel S."/>
            <person name="Petersen M."/>
            <person name="Berrin J.G."/>
            <person name="Delaux P.M."/>
            <person name="Dal Grande F."/>
            <person name="Keller J."/>
        </authorList>
    </citation>
    <scope>NUCLEOTIDE SEQUENCE [LARGE SCALE GENOMIC DNA]</scope>
    <source>
        <strain evidence="14 15">SAG 2043</strain>
    </source>
</reference>
<evidence type="ECO:0000256" key="11">
    <source>
        <dbReference type="ARBA" id="ARBA00023242"/>
    </source>
</evidence>
<sequence>MPGVLTTSRFGRVKQVLTRKLGLQTFDTGAENTPENLLQKDMNQLQVKDAPVTATEGADMCFMGADGETEVIADDEAFADGMEEDDVDFSNDGASLDPATRKFDRIVGALEDILMDASFEQLQHGFCTANCSHFEDTEENKLVYTQLFNQYTELIEQAIDTRLAAALPDFSMDEFLQMLACRQEELMGDIFDLLLSLSDFQSFKEMMVDYSKAAAGLGSGIEVIVRPLTVHTDEQEDGDWRPDLDCELHIEPATRHPSVAQLGVQPDL</sequence>
<organism evidence="14 15">
    <name type="scientific">[Myrmecia] bisecta</name>
    <dbReference type="NCBI Taxonomy" id="41462"/>
    <lineage>
        <taxon>Eukaryota</taxon>
        <taxon>Viridiplantae</taxon>
        <taxon>Chlorophyta</taxon>
        <taxon>core chlorophytes</taxon>
        <taxon>Trebouxiophyceae</taxon>
        <taxon>Trebouxiales</taxon>
        <taxon>Trebouxiaceae</taxon>
        <taxon>Myrmecia</taxon>
    </lineage>
</organism>
<dbReference type="Proteomes" id="UP001489004">
    <property type="component" value="Unassembled WGS sequence"/>
</dbReference>
<proteinExistence type="inferred from homology"/>
<dbReference type="Pfam" id="PF11527">
    <property type="entry name" value="ARL2_Bind_BART"/>
    <property type="match status" value="1"/>
</dbReference>
<evidence type="ECO:0000256" key="12">
    <source>
        <dbReference type="ARBA" id="ARBA00023273"/>
    </source>
</evidence>